<name>A0ABY3A5M8_9FLAO</name>
<keyword evidence="4" id="KW-1185">Reference proteome</keyword>
<sequence length="177" mass="19803">MKSIIPFLLLLLLFLASCSAIRVNYDYDRDTDYTKYTTYNYFSDMDTGLSELDTRRLLRAIDSTMRGKGFLLSEEPEFLINILSSSFRAPRNNSVGVGIGGTGRNVGGGVSIGIPVGAANVEREIQFDFVDSQKDELFWQAIAVSSLRENSSPSERENKIQALVTKTLEKYPPKSRK</sequence>
<keyword evidence="1" id="KW-0732">Signal</keyword>
<dbReference type="Proteomes" id="UP000315363">
    <property type="component" value="Unassembled WGS sequence"/>
</dbReference>
<gene>
    <name evidence="3" type="ORF">GQ41_0046</name>
</gene>
<feature type="chain" id="PRO_5045345800" evidence="1">
    <location>
        <begin position="23"/>
        <end position="177"/>
    </location>
</feature>
<dbReference type="InterPro" id="IPR025411">
    <property type="entry name" value="DUF4136"/>
</dbReference>
<dbReference type="Gene3D" id="3.30.160.670">
    <property type="match status" value="1"/>
</dbReference>
<accession>A0ABY3A5M8</accession>
<comment type="caution">
    <text evidence="3">The sequence shown here is derived from an EMBL/GenBank/DDBJ whole genome shotgun (WGS) entry which is preliminary data.</text>
</comment>
<dbReference type="PROSITE" id="PS51257">
    <property type="entry name" value="PROKAR_LIPOPROTEIN"/>
    <property type="match status" value="1"/>
</dbReference>
<evidence type="ECO:0000313" key="3">
    <source>
        <dbReference type="EMBL" id="TQO35498.1"/>
    </source>
</evidence>
<protein>
    <submittedName>
        <fullName evidence="3">Uncharacterized protein DUF4136</fullName>
    </submittedName>
</protein>
<evidence type="ECO:0000259" key="2">
    <source>
        <dbReference type="Pfam" id="PF13590"/>
    </source>
</evidence>
<proteinExistence type="predicted"/>
<evidence type="ECO:0000313" key="4">
    <source>
        <dbReference type="Proteomes" id="UP000315363"/>
    </source>
</evidence>
<feature type="signal peptide" evidence="1">
    <location>
        <begin position="1"/>
        <end position="22"/>
    </location>
</feature>
<organism evidence="3 4">
    <name type="scientific">Arenibacter algicola</name>
    <dbReference type="NCBI Taxonomy" id="616991"/>
    <lineage>
        <taxon>Bacteria</taxon>
        <taxon>Pseudomonadati</taxon>
        <taxon>Bacteroidota</taxon>
        <taxon>Flavobacteriia</taxon>
        <taxon>Flavobacteriales</taxon>
        <taxon>Flavobacteriaceae</taxon>
        <taxon>Arenibacter</taxon>
    </lineage>
</organism>
<dbReference type="RefSeq" id="WP_031445184.1">
    <property type="nucleotide sequence ID" value="NZ_JPOO01000003.1"/>
</dbReference>
<dbReference type="EMBL" id="VHIF01000001">
    <property type="protein sequence ID" value="TQO35498.1"/>
    <property type="molecule type" value="Genomic_DNA"/>
</dbReference>
<dbReference type="Pfam" id="PF13590">
    <property type="entry name" value="DUF4136"/>
    <property type="match status" value="1"/>
</dbReference>
<reference evidence="3 4" key="1">
    <citation type="submission" date="2019-06" db="EMBL/GenBank/DDBJ databases">
        <title>A large-scale integrated study on North Sea by COGITO (Coastal Microbe Genomic &amp; Taxonomic Observatory).</title>
        <authorList>
            <person name="Teeling H."/>
        </authorList>
    </citation>
    <scope>NUCLEOTIDE SEQUENCE [LARGE SCALE GENOMIC DNA]</scope>
    <source>
        <strain evidence="3 4">MAR_2009_79</strain>
    </source>
</reference>
<feature type="domain" description="DUF4136" evidence="2">
    <location>
        <begin position="23"/>
        <end position="173"/>
    </location>
</feature>
<evidence type="ECO:0000256" key="1">
    <source>
        <dbReference type="SAM" id="SignalP"/>
    </source>
</evidence>